<name>A0A553NVQ6_TIGCA</name>
<evidence type="ECO:0000256" key="1">
    <source>
        <dbReference type="ARBA" id="ARBA00008151"/>
    </source>
</evidence>
<dbReference type="InterPro" id="IPR016024">
    <property type="entry name" value="ARM-type_fold"/>
</dbReference>
<dbReference type="InterPro" id="IPR043510">
    <property type="entry name" value="W2_5MP1/2"/>
</dbReference>
<evidence type="ECO:0000313" key="5">
    <source>
        <dbReference type="Proteomes" id="UP000318571"/>
    </source>
</evidence>
<dbReference type="SUPFAM" id="SSF48371">
    <property type="entry name" value="ARM repeat"/>
    <property type="match status" value="1"/>
</dbReference>
<evidence type="ECO:0000256" key="2">
    <source>
        <dbReference type="SAM" id="MobiDB-lite"/>
    </source>
</evidence>
<dbReference type="GO" id="GO:0016020">
    <property type="term" value="C:membrane"/>
    <property type="evidence" value="ECO:0007669"/>
    <property type="project" value="TreeGrafter"/>
</dbReference>
<dbReference type="InterPro" id="IPR057397">
    <property type="entry name" value="HEAT_5MP1_2"/>
</dbReference>
<comment type="caution">
    <text evidence="4">The sequence shown here is derived from an EMBL/GenBank/DDBJ whole genome shotgun (WGS) entry which is preliminary data.</text>
</comment>
<evidence type="ECO:0000259" key="3">
    <source>
        <dbReference type="PROSITE" id="PS51363"/>
    </source>
</evidence>
<dbReference type="Pfam" id="PF25504">
    <property type="entry name" value="HEAT_5MP1_2"/>
    <property type="match status" value="1"/>
</dbReference>
<dbReference type="PROSITE" id="PS51363">
    <property type="entry name" value="W2"/>
    <property type="match status" value="1"/>
</dbReference>
<dbReference type="SMART" id="SM00515">
    <property type="entry name" value="eIF5C"/>
    <property type="match status" value="1"/>
</dbReference>
<accession>A0A553NVQ6</accession>
<protein>
    <recommendedName>
        <fullName evidence="3">W2 domain-containing protein</fullName>
    </recommendedName>
</protein>
<dbReference type="PANTHER" id="PTHR14208:SF2">
    <property type="entry name" value="PROTEIN KRASAVIETZ"/>
    <property type="match status" value="1"/>
</dbReference>
<feature type="domain" description="W2" evidence="3">
    <location>
        <begin position="250"/>
        <end position="417"/>
    </location>
</feature>
<organism evidence="4 5">
    <name type="scientific">Tigriopus californicus</name>
    <name type="common">Marine copepod</name>
    <dbReference type="NCBI Taxonomy" id="6832"/>
    <lineage>
        <taxon>Eukaryota</taxon>
        <taxon>Metazoa</taxon>
        <taxon>Ecdysozoa</taxon>
        <taxon>Arthropoda</taxon>
        <taxon>Crustacea</taxon>
        <taxon>Multicrustacea</taxon>
        <taxon>Hexanauplia</taxon>
        <taxon>Copepoda</taxon>
        <taxon>Harpacticoida</taxon>
        <taxon>Harpacticidae</taxon>
        <taxon>Tigriopus</taxon>
    </lineage>
</organism>
<dbReference type="GO" id="GO:0005737">
    <property type="term" value="C:cytoplasm"/>
    <property type="evidence" value="ECO:0007669"/>
    <property type="project" value="UniProtKB-ARBA"/>
</dbReference>
<dbReference type="InterPro" id="IPR051245">
    <property type="entry name" value="eIF5-mimic_regulator"/>
</dbReference>
<sequence length="422" mass="48773">MSQKQPLPSLTGHRLKPRKRDEKKQYDPSGFRDSILEGLNEAGQDLEAVSKFLDTSSSKLDYRRYGGNLVEILIAGGLLAPGGSIVQDGQVNRTDTCLFVMADSMEMVRAWEQVFTKLERRFKFLEKMHEEEMNKILVYLKGFTPQERQCLARITALWLASGQVPPTILPILINERQVNDGTSLEFLLETFSVLKQEKGGTAVINVIKRSGIEARLMDFFPLVNQQQTEENFNKTFLARDLPEVVSFRKNQAAQGERNELHRAVRDAIAEDRPVKEIIAEVKEGMSKNTVQEYDAVVMIWSCVMSAVEWNKKEDLLQDQAMRHLKKYVVLFAAFTKNTRSELALLNRIQEYCYDNMNFLKSFNKIVLLLYKTDVLCEEVILKWYKDAHSSRGWSVFMDQMKKFVEWLEHAEEESDEEDEDDE</sequence>
<dbReference type="GO" id="GO:0006417">
    <property type="term" value="P:regulation of translation"/>
    <property type="evidence" value="ECO:0007669"/>
    <property type="project" value="UniProtKB-ARBA"/>
</dbReference>
<proteinExistence type="inferred from homology"/>
<keyword evidence="5" id="KW-1185">Reference proteome</keyword>
<dbReference type="STRING" id="6832.A0A553NVQ6"/>
<evidence type="ECO:0000313" key="4">
    <source>
        <dbReference type="EMBL" id="TRY69499.1"/>
    </source>
</evidence>
<gene>
    <name evidence="4" type="ORF">TCAL_04665</name>
</gene>
<reference evidence="4 5" key="1">
    <citation type="journal article" date="2018" name="Nat. Ecol. Evol.">
        <title>Genomic signatures of mitonuclear coevolution across populations of Tigriopus californicus.</title>
        <authorList>
            <person name="Barreto F.S."/>
            <person name="Watson E.T."/>
            <person name="Lima T.G."/>
            <person name="Willett C.S."/>
            <person name="Edmands S."/>
            <person name="Li W."/>
            <person name="Burton R.S."/>
        </authorList>
    </citation>
    <scope>NUCLEOTIDE SEQUENCE [LARGE SCALE GENOMIC DNA]</scope>
    <source>
        <strain evidence="4 5">San Diego</strain>
    </source>
</reference>
<dbReference type="AlphaFoldDB" id="A0A553NVQ6"/>
<dbReference type="Pfam" id="PF02020">
    <property type="entry name" value="W2"/>
    <property type="match status" value="1"/>
</dbReference>
<dbReference type="EMBL" id="VCGU01000010">
    <property type="protein sequence ID" value="TRY69499.1"/>
    <property type="molecule type" value="Genomic_DNA"/>
</dbReference>
<dbReference type="InterPro" id="IPR003307">
    <property type="entry name" value="W2_domain"/>
</dbReference>
<dbReference type="CDD" id="cd11560">
    <property type="entry name" value="W2_eIF5C_like"/>
    <property type="match status" value="1"/>
</dbReference>
<dbReference type="OMA" id="ELIQCIW"/>
<feature type="region of interest" description="Disordered" evidence="2">
    <location>
        <begin position="1"/>
        <end position="30"/>
    </location>
</feature>
<dbReference type="FunFam" id="1.25.40.180:FF:000006">
    <property type="entry name" value="Basic leucine zipper and W2 domain-containing protein 1"/>
    <property type="match status" value="1"/>
</dbReference>
<comment type="similarity">
    <text evidence="1">Belongs to the BZW family.</text>
</comment>
<dbReference type="Proteomes" id="UP000318571">
    <property type="component" value="Chromosome 1"/>
</dbReference>
<dbReference type="PANTHER" id="PTHR14208">
    <property type="entry name" value="BASIC LEUCINE ZIPPER AND W2 DOMAIN-CONTAINING PROTEIN"/>
    <property type="match status" value="1"/>
</dbReference>
<dbReference type="Gene3D" id="1.25.40.180">
    <property type="match status" value="1"/>
</dbReference>